<dbReference type="SUPFAM" id="SSF89447">
    <property type="entry name" value="AbrB/MazE/MraZ-like"/>
    <property type="match status" value="1"/>
</dbReference>
<dbReference type="RefSeq" id="WP_006805789.1">
    <property type="nucleotide sequence ID" value="NZ_GG700633.1"/>
</dbReference>
<dbReference type="InterPro" id="IPR007159">
    <property type="entry name" value="SpoVT-AbrB_dom"/>
</dbReference>
<organism evidence="3 4">
    <name type="scientific">Leptotrichia hofstadii F0254</name>
    <dbReference type="NCBI Taxonomy" id="634994"/>
    <lineage>
        <taxon>Bacteria</taxon>
        <taxon>Fusobacteriati</taxon>
        <taxon>Fusobacteriota</taxon>
        <taxon>Fusobacteriia</taxon>
        <taxon>Fusobacteriales</taxon>
        <taxon>Leptotrichiaceae</taxon>
        <taxon>Leptotrichia</taxon>
    </lineage>
</organism>
<dbReference type="InterPro" id="IPR037914">
    <property type="entry name" value="SpoVT-AbrB_sf"/>
</dbReference>
<gene>
    <name evidence="3" type="ORF">GCWU000323_02502</name>
</gene>
<sequence length="47" mass="5424">MAEVLKIQKWGNSQGIRLPKKILEMLDLKVNDTILIEEEDGCLKLKK</sequence>
<evidence type="ECO:0000313" key="4">
    <source>
        <dbReference type="Proteomes" id="UP000006233"/>
    </source>
</evidence>
<protein>
    <submittedName>
        <fullName evidence="3">SpoVT/AbrB-like protein</fullName>
    </submittedName>
</protein>
<dbReference type="Proteomes" id="UP000006233">
    <property type="component" value="Unassembled WGS sequence"/>
</dbReference>
<dbReference type="EMBL" id="ACVB02000027">
    <property type="protein sequence ID" value="EEX73467.1"/>
    <property type="molecule type" value="Genomic_DNA"/>
</dbReference>
<evidence type="ECO:0000313" key="3">
    <source>
        <dbReference type="EMBL" id="EEX73467.1"/>
    </source>
</evidence>
<comment type="caution">
    <text evidence="3">The sequence shown here is derived from an EMBL/GenBank/DDBJ whole genome shotgun (WGS) entry which is preliminary data.</text>
</comment>
<feature type="domain" description="SpoVT-AbrB" evidence="2">
    <location>
        <begin position="5"/>
        <end position="47"/>
    </location>
</feature>
<proteinExistence type="predicted"/>
<dbReference type="PROSITE" id="PS51740">
    <property type="entry name" value="SPOVT_ABRB"/>
    <property type="match status" value="1"/>
</dbReference>
<dbReference type="STRING" id="634994.GCWU000323_02502"/>
<reference evidence="3 4" key="1">
    <citation type="submission" date="2009-09" db="EMBL/GenBank/DDBJ databases">
        <authorList>
            <person name="Weinstock G."/>
            <person name="Sodergren E."/>
            <person name="Clifton S."/>
            <person name="Fulton L."/>
            <person name="Fulton B."/>
            <person name="Courtney L."/>
            <person name="Fronick C."/>
            <person name="Harrison M."/>
            <person name="Strong C."/>
            <person name="Farmer C."/>
            <person name="Delahaunty K."/>
            <person name="Markovic C."/>
            <person name="Hall O."/>
            <person name="Minx P."/>
            <person name="Tomlinson C."/>
            <person name="Mitreva M."/>
            <person name="Nelson J."/>
            <person name="Hou S."/>
            <person name="Wollam A."/>
            <person name="Pepin K.H."/>
            <person name="Johnson M."/>
            <person name="Bhonagiri V."/>
            <person name="Nash W.E."/>
            <person name="Warren W."/>
            <person name="Chinwalla A."/>
            <person name="Mardis E.R."/>
            <person name="Wilson R.K."/>
        </authorList>
    </citation>
    <scope>NUCLEOTIDE SEQUENCE [LARGE SCALE GENOMIC DNA]</scope>
    <source>
        <strain evidence="3 4">F0254</strain>
    </source>
</reference>
<dbReference type="Pfam" id="PF04014">
    <property type="entry name" value="MazE_antitoxin"/>
    <property type="match status" value="1"/>
</dbReference>
<dbReference type="HOGENOM" id="CLU_3169756_0_0_0"/>
<dbReference type="Gene3D" id="2.10.260.10">
    <property type="match status" value="1"/>
</dbReference>
<evidence type="ECO:0000259" key="2">
    <source>
        <dbReference type="PROSITE" id="PS51740"/>
    </source>
</evidence>
<keyword evidence="1" id="KW-0238">DNA-binding</keyword>
<dbReference type="AlphaFoldDB" id="C9N0Y1"/>
<accession>C9N0Y1</accession>
<dbReference type="GO" id="GO:0003677">
    <property type="term" value="F:DNA binding"/>
    <property type="evidence" value="ECO:0007669"/>
    <property type="project" value="UniProtKB-UniRule"/>
</dbReference>
<evidence type="ECO:0000256" key="1">
    <source>
        <dbReference type="PROSITE-ProRule" id="PRU01076"/>
    </source>
</evidence>
<name>C9N0Y1_9FUSO</name>
<dbReference type="SMART" id="SM00966">
    <property type="entry name" value="SpoVT_AbrB"/>
    <property type="match status" value="1"/>
</dbReference>